<organism evidence="1 2">
    <name type="scientific">Flavobacterium agri</name>
    <dbReference type="NCBI Taxonomy" id="2743471"/>
    <lineage>
        <taxon>Bacteria</taxon>
        <taxon>Pseudomonadati</taxon>
        <taxon>Bacteroidota</taxon>
        <taxon>Flavobacteriia</taxon>
        <taxon>Flavobacteriales</taxon>
        <taxon>Flavobacteriaceae</taxon>
        <taxon>Flavobacterium</taxon>
    </lineage>
</organism>
<protein>
    <submittedName>
        <fullName evidence="1">Gliding motility-associated C-terminal domain-containing protein</fullName>
    </submittedName>
</protein>
<dbReference type="Pfam" id="PF13585">
    <property type="entry name" value="CHU_C"/>
    <property type="match status" value="1"/>
</dbReference>
<evidence type="ECO:0000313" key="2">
    <source>
        <dbReference type="Proteomes" id="UP000535020"/>
    </source>
</evidence>
<comment type="caution">
    <text evidence="1">The sequence shown here is derived from an EMBL/GenBank/DDBJ whole genome shotgun (WGS) entry which is preliminary data.</text>
</comment>
<gene>
    <name evidence="1" type="ORF">HZF10_09940</name>
</gene>
<dbReference type="EMBL" id="JACBJI010000003">
    <property type="protein sequence ID" value="NYA71240.1"/>
    <property type="molecule type" value="Genomic_DNA"/>
</dbReference>
<dbReference type="Proteomes" id="UP000535020">
    <property type="component" value="Unassembled WGS sequence"/>
</dbReference>
<keyword evidence="2" id="KW-1185">Reference proteome</keyword>
<evidence type="ECO:0000313" key="1">
    <source>
        <dbReference type="EMBL" id="NYA71240.1"/>
    </source>
</evidence>
<dbReference type="AlphaFoldDB" id="A0A7Y8Y4P5"/>
<reference evidence="1 2" key="1">
    <citation type="submission" date="2020-07" db="EMBL/GenBank/DDBJ databases">
        <authorList>
            <person name="Sun Q."/>
        </authorList>
    </citation>
    <scope>NUCLEOTIDE SEQUENCE [LARGE SCALE GENOMIC DNA]</scope>
    <source>
        <strain evidence="1 2">MAH-1</strain>
    </source>
</reference>
<dbReference type="NCBIfam" id="TIGR04131">
    <property type="entry name" value="Bac_Flav_CTERM"/>
    <property type="match status" value="1"/>
</dbReference>
<sequence>MNVNENSYMLFPDMYATTSADFALTPSDQIEAAYLYWAGCGFGDFEVTLNGTAISAERTFAHQRVTNGTTYDYFSAFADVTSLIQSTGNGTYTLTDLDVSDYMDFAFTNRTNFAGWAIVVVYKNEALPLNQLNVYDGLQAVPDEITITLNSLNVIDNEDAKIGFLAWEGDENIQVNETLSINGDILSNSINPSNNAFNGTNTFTGSEDLYNMDLDVYDIQGNIAIGDTSAEIKLTSGQDVVMINAIVTKLNSQLPDATIVADNVDVFCNSFDITVDYTVYNLNSTEELPALTPIAFFADGILVGQAQTQTIIPIGGSETGQITLTLPETIPTDFTLTLSVDNNGSGVGSVTELNETNNDFTYAVSLLPLPEYNQPENLISCNEGLTSGTFDFSDYAQSIAVNPSDVITFFTSAENAENNQSEILNTSNFHANSTPFTIYFRVQGENCYNIGSFDLRVRNCPPTIYNFVSSNGDGINDFFHIDGLRDIFIHYQLSVFNRWGVQIWSGTNDTEEWDGRITKGLKWSDSEAPDGTYYYVLDLNDPDYPKPFTGFLYIVQ</sequence>
<proteinExistence type="predicted"/>
<dbReference type="InterPro" id="IPR026341">
    <property type="entry name" value="T9SS_type_B"/>
</dbReference>
<dbReference type="InterPro" id="IPR013783">
    <property type="entry name" value="Ig-like_fold"/>
</dbReference>
<accession>A0A7Y8Y4P5</accession>
<dbReference type="Gene3D" id="2.60.40.10">
    <property type="entry name" value="Immunoglobulins"/>
    <property type="match status" value="1"/>
</dbReference>
<name>A0A7Y8Y4P5_9FLAO</name>